<dbReference type="EMBL" id="JBHSJG010000029">
    <property type="protein sequence ID" value="MFC4987724.1"/>
    <property type="molecule type" value="Genomic_DNA"/>
</dbReference>
<gene>
    <name evidence="2" type="ORF">ACFPFO_08095</name>
</gene>
<comment type="caution">
    <text evidence="2">The sequence shown here is derived from an EMBL/GenBank/DDBJ whole genome shotgun (WGS) entry which is preliminary data.</text>
</comment>
<keyword evidence="1" id="KW-0472">Membrane</keyword>
<feature type="transmembrane region" description="Helical" evidence="1">
    <location>
        <begin position="34"/>
        <end position="53"/>
    </location>
</feature>
<protein>
    <recommendedName>
        <fullName evidence="4">Integral membrane protein</fullName>
    </recommendedName>
</protein>
<reference evidence="2 3" key="1">
    <citation type="journal article" date="2019" name="Int. J. Syst. Evol. Microbiol.">
        <title>The Global Catalogue of Microorganisms (GCM) 10K type strain sequencing project: providing services to taxonomists for standard genome sequencing and annotation.</title>
        <authorList>
            <consortium name="The Broad Institute Genomics Platform"/>
            <consortium name="The Broad Institute Genome Sequencing Center for Infectious Disease"/>
            <person name="Wu L."/>
            <person name="Ma J."/>
        </authorList>
    </citation>
    <scope>NUCLEOTIDE SEQUENCE [LARGE SCALE GENOMIC DNA]</scope>
    <source>
        <strain evidence="2 3">CGMCC 1.15824</strain>
    </source>
</reference>
<name>A0ABD5QDS5_9EURY</name>
<dbReference type="Proteomes" id="UP001595925">
    <property type="component" value="Unassembled WGS sequence"/>
</dbReference>
<dbReference type="RefSeq" id="WP_224827843.1">
    <property type="nucleotide sequence ID" value="NZ_JAIVEF010000002.1"/>
</dbReference>
<proteinExistence type="predicted"/>
<keyword evidence="1" id="KW-1133">Transmembrane helix</keyword>
<evidence type="ECO:0000256" key="1">
    <source>
        <dbReference type="SAM" id="Phobius"/>
    </source>
</evidence>
<evidence type="ECO:0000313" key="2">
    <source>
        <dbReference type="EMBL" id="MFC4987724.1"/>
    </source>
</evidence>
<dbReference type="Pfam" id="PF25957">
    <property type="entry name" value="DUF7994"/>
    <property type="match status" value="1"/>
</dbReference>
<feature type="transmembrane region" description="Helical" evidence="1">
    <location>
        <begin position="65"/>
        <end position="86"/>
    </location>
</feature>
<accession>A0ABD5QDS5</accession>
<sequence length="126" mass="12702">MARRRPMLVGGAVLIAVAVVVTPADGLPTTSLEIVGGVCLAASGLLLVLGNVLDSVSVGPLTLLWYGLIGSGFVSLGGYVLTGVFASTSGSLVFGVLLPTTAGLCLCWIGVQYARGSERVGLEPEV</sequence>
<feature type="transmembrane region" description="Helical" evidence="1">
    <location>
        <begin position="92"/>
        <end position="111"/>
    </location>
</feature>
<dbReference type="InterPro" id="IPR058307">
    <property type="entry name" value="DUF7994"/>
</dbReference>
<keyword evidence="1" id="KW-0812">Transmembrane</keyword>
<keyword evidence="3" id="KW-1185">Reference proteome</keyword>
<dbReference type="AlphaFoldDB" id="A0ABD5QDS5"/>
<organism evidence="2 3">
    <name type="scientific">Saliphagus infecundisoli</name>
    <dbReference type="NCBI Taxonomy" id="1849069"/>
    <lineage>
        <taxon>Archaea</taxon>
        <taxon>Methanobacteriati</taxon>
        <taxon>Methanobacteriota</taxon>
        <taxon>Stenosarchaea group</taxon>
        <taxon>Halobacteria</taxon>
        <taxon>Halobacteriales</taxon>
        <taxon>Natrialbaceae</taxon>
        <taxon>Saliphagus</taxon>
    </lineage>
</organism>
<evidence type="ECO:0008006" key="4">
    <source>
        <dbReference type="Google" id="ProtNLM"/>
    </source>
</evidence>
<evidence type="ECO:0000313" key="3">
    <source>
        <dbReference type="Proteomes" id="UP001595925"/>
    </source>
</evidence>